<accession>A0A9J6ZGH6</accession>
<feature type="transmembrane region" description="Helical" evidence="1">
    <location>
        <begin position="100"/>
        <end position="121"/>
    </location>
</feature>
<feature type="transmembrane region" description="Helical" evidence="1">
    <location>
        <begin position="308"/>
        <end position="326"/>
    </location>
</feature>
<keyword evidence="1" id="KW-0472">Membrane</keyword>
<evidence type="ECO:0000313" key="2">
    <source>
        <dbReference type="EMBL" id="URN94968.1"/>
    </source>
</evidence>
<feature type="transmembrane region" description="Helical" evidence="1">
    <location>
        <begin position="392"/>
        <end position="410"/>
    </location>
</feature>
<keyword evidence="1" id="KW-1133">Transmembrane helix</keyword>
<reference evidence="2" key="1">
    <citation type="submission" date="2022-05" db="EMBL/GenBank/DDBJ databases">
        <title>Novel bacterial taxa in a minimal lignocellulolytic consortium and its capacity to transform plastics disclosed by genome-resolved metagenomics.</title>
        <authorList>
            <person name="Rodriguez C.A.D."/>
            <person name="Diaz-Garcia L."/>
            <person name="Herrera K."/>
            <person name="Tarazona N.A."/>
            <person name="Sproer C."/>
            <person name="Overmann J."/>
            <person name="Jimenez D.J."/>
        </authorList>
    </citation>
    <scope>NUCLEOTIDE SEQUENCE</scope>
    <source>
        <strain evidence="2">MAG5</strain>
    </source>
</reference>
<name>A0A9J6ZGH6_9BACL</name>
<feature type="transmembrane region" description="Helical" evidence="1">
    <location>
        <begin position="183"/>
        <end position="208"/>
    </location>
</feature>
<sequence length="434" mass="49607">MGFLSYILQYKRDNKKALMLFISFFIFYLIMNYPFINFIKENAANLAAHSPFYGAPFMLNLFNFDPSMYYGFSNTSVVHPFINFMTGSFTYISKYLFDNLFFLVIQSCINALSVVMIYYYLRRSDTNSIIPLLFAVFFGISSYSIFTAFIPDSYPYAQFVIIFSVLYLQYSRTVEKTAILPNASLALINFGLTSTNIVPFFSSLFFNMFDRSNKKTFKQLIMIGLAFLLMVTGVTLIQFLLFKGNSWINNWIQSLSSGGFSYTGDFLFSEHWKAVYMLVISPILTPDITMLDPGIVALVTDLTRPYPIYVHIIGFGIILLSIAGFVKGIKSKESWILVSYILFAIVLHIIVGFGLAVFKYDMYLYAGHFIFAFFLLGGRFMIEVKHSVLKKVLIAVVILFAITTLTNNILKHAEALHTTEQAYIELNNDNDVDQ</sequence>
<gene>
    <name evidence="2" type="ORF">NAG76_01530</name>
</gene>
<organism evidence="2 3">
    <name type="scientific">Candidatus Pristimantibacillus lignocellulolyticus</name>
    <dbReference type="NCBI Taxonomy" id="2994561"/>
    <lineage>
        <taxon>Bacteria</taxon>
        <taxon>Bacillati</taxon>
        <taxon>Bacillota</taxon>
        <taxon>Bacilli</taxon>
        <taxon>Bacillales</taxon>
        <taxon>Paenibacillaceae</taxon>
        <taxon>Candidatus Pristimantibacillus</taxon>
    </lineage>
</organism>
<evidence type="ECO:0000313" key="3">
    <source>
        <dbReference type="Proteomes" id="UP001056756"/>
    </source>
</evidence>
<feature type="transmembrane region" description="Helical" evidence="1">
    <location>
        <begin position="335"/>
        <end position="356"/>
    </location>
</feature>
<dbReference type="KEGG" id="plig:NAG76_01530"/>
<feature type="transmembrane region" description="Helical" evidence="1">
    <location>
        <begin position="127"/>
        <end position="146"/>
    </location>
</feature>
<dbReference type="Proteomes" id="UP001056756">
    <property type="component" value="Chromosome"/>
</dbReference>
<dbReference type="InterPro" id="IPR045726">
    <property type="entry name" value="DUF6080"/>
</dbReference>
<feature type="transmembrane region" description="Helical" evidence="1">
    <location>
        <begin position="362"/>
        <end position="380"/>
    </location>
</feature>
<protein>
    <submittedName>
        <fullName evidence="2">DUF6080 domain-containing protein</fullName>
    </submittedName>
</protein>
<proteinExistence type="predicted"/>
<feature type="transmembrane region" description="Helical" evidence="1">
    <location>
        <begin position="17"/>
        <end position="36"/>
    </location>
</feature>
<feature type="transmembrane region" description="Helical" evidence="1">
    <location>
        <begin position="220"/>
        <end position="241"/>
    </location>
</feature>
<keyword evidence="1" id="KW-0812">Transmembrane</keyword>
<feature type="transmembrane region" description="Helical" evidence="1">
    <location>
        <begin position="153"/>
        <end position="171"/>
    </location>
</feature>
<dbReference type="AlphaFoldDB" id="A0A9J6ZGH6"/>
<dbReference type="EMBL" id="CP097899">
    <property type="protein sequence ID" value="URN94968.1"/>
    <property type="molecule type" value="Genomic_DNA"/>
</dbReference>
<dbReference type="Pfam" id="PF19558">
    <property type="entry name" value="DUF6080"/>
    <property type="match status" value="1"/>
</dbReference>
<evidence type="ECO:0000256" key="1">
    <source>
        <dbReference type="SAM" id="Phobius"/>
    </source>
</evidence>